<comment type="caution">
    <text evidence="2">The sequence shown here is derived from an EMBL/GenBank/DDBJ whole genome shotgun (WGS) entry which is preliminary data.</text>
</comment>
<dbReference type="GO" id="GO:0016301">
    <property type="term" value="F:kinase activity"/>
    <property type="evidence" value="ECO:0007669"/>
    <property type="project" value="UniProtKB-KW"/>
</dbReference>
<proteinExistence type="predicted"/>
<dbReference type="AlphaFoldDB" id="A0A7X6MFV0"/>
<protein>
    <submittedName>
        <fullName evidence="2">Phosphoribulokinase</fullName>
    </submittedName>
</protein>
<organism evidence="2 3">
    <name type="scientific">Nocardiopsis alborubida</name>
    <dbReference type="NCBI Taxonomy" id="146802"/>
    <lineage>
        <taxon>Bacteria</taxon>
        <taxon>Bacillati</taxon>
        <taxon>Actinomycetota</taxon>
        <taxon>Actinomycetes</taxon>
        <taxon>Streptosporangiales</taxon>
        <taxon>Nocardiopsidaceae</taxon>
        <taxon>Nocardiopsis</taxon>
    </lineage>
</organism>
<dbReference type="SUPFAM" id="SSF52540">
    <property type="entry name" value="P-loop containing nucleoside triphosphate hydrolases"/>
    <property type="match status" value="1"/>
</dbReference>
<dbReference type="Proteomes" id="UP000553209">
    <property type="component" value="Unassembled WGS sequence"/>
</dbReference>
<evidence type="ECO:0000313" key="3">
    <source>
        <dbReference type="Proteomes" id="UP000553209"/>
    </source>
</evidence>
<gene>
    <name evidence="2" type="ORF">HGB44_21325</name>
</gene>
<dbReference type="Gene3D" id="3.40.50.300">
    <property type="entry name" value="P-loop containing nucleotide triphosphate hydrolases"/>
    <property type="match status" value="1"/>
</dbReference>
<keyword evidence="3" id="KW-1185">Reference proteome</keyword>
<evidence type="ECO:0000256" key="1">
    <source>
        <dbReference type="SAM" id="MobiDB-lite"/>
    </source>
</evidence>
<evidence type="ECO:0000313" key="2">
    <source>
        <dbReference type="EMBL" id="NKZ00191.1"/>
    </source>
</evidence>
<feature type="region of interest" description="Disordered" evidence="1">
    <location>
        <begin position="182"/>
        <end position="202"/>
    </location>
</feature>
<dbReference type="EMBL" id="JAAXPG010000021">
    <property type="protein sequence ID" value="NKZ00191.1"/>
    <property type="molecule type" value="Genomic_DNA"/>
</dbReference>
<keyword evidence="2" id="KW-0418">Kinase</keyword>
<reference evidence="2 3" key="1">
    <citation type="submission" date="2020-04" db="EMBL/GenBank/DDBJ databases">
        <title>MicrobeNet Type strains.</title>
        <authorList>
            <person name="Nicholson A.C."/>
        </authorList>
    </citation>
    <scope>NUCLEOTIDE SEQUENCE [LARGE SCALE GENOMIC DNA]</scope>
    <source>
        <strain evidence="2 3">ATCC 23612</strain>
    </source>
</reference>
<feature type="compositionally biased region" description="Basic and acidic residues" evidence="1">
    <location>
        <begin position="182"/>
        <end position="194"/>
    </location>
</feature>
<dbReference type="RefSeq" id="WP_061083478.1">
    <property type="nucleotide sequence ID" value="NZ_JAAXPG010000021.1"/>
</dbReference>
<keyword evidence="2" id="KW-0808">Transferase</keyword>
<sequence length="202" mass="21887">MSRARISTAEPGWADLLARAVPPPVRASARTRVVAVEGRSGAGKSTVADALRAALIRRGEAAAVLTMEDLYPGWRGLDEGSELLRERVLAPLARGERAAWRRYDWGRGAFAREWTALPGDVAAGGVLVVEGGGSGAAAGRGLLDLLVWVDAPDGERTRRLDGRWDASVYAPHRQAWAEQEEAFHRRDRPREHADVVVANPAR</sequence>
<dbReference type="InterPro" id="IPR027417">
    <property type="entry name" value="P-loop_NTPase"/>
</dbReference>
<name>A0A7X6MFV0_9ACTN</name>
<accession>A0A7X6MFV0</accession>
<dbReference type="Pfam" id="PF03308">
    <property type="entry name" value="MeaB"/>
    <property type="match status" value="1"/>
</dbReference>